<comment type="caution">
    <text evidence="3">The sequence shown here is derived from an EMBL/GenBank/DDBJ whole genome shotgun (WGS) entry which is preliminary data.</text>
</comment>
<protein>
    <recommendedName>
        <fullName evidence="2">Retroviral polymerase SH3-like domain-containing protein</fullName>
    </recommendedName>
</protein>
<keyword evidence="4" id="KW-1185">Reference proteome</keyword>
<organism evidence="3 4">
    <name type="scientific">Artemisia annua</name>
    <name type="common">Sweet wormwood</name>
    <dbReference type="NCBI Taxonomy" id="35608"/>
    <lineage>
        <taxon>Eukaryota</taxon>
        <taxon>Viridiplantae</taxon>
        <taxon>Streptophyta</taxon>
        <taxon>Embryophyta</taxon>
        <taxon>Tracheophyta</taxon>
        <taxon>Spermatophyta</taxon>
        <taxon>Magnoliopsida</taxon>
        <taxon>eudicotyledons</taxon>
        <taxon>Gunneridae</taxon>
        <taxon>Pentapetalae</taxon>
        <taxon>asterids</taxon>
        <taxon>campanulids</taxon>
        <taxon>Asterales</taxon>
        <taxon>Asteraceae</taxon>
        <taxon>Asteroideae</taxon>
        <taxon>Anthemideae</taxon>
        <taxon>Artemisiinae</taxon>
        <taxon>Artemisia</taxon>
    </lineage>
</organism>
<feature type="domain" description="Retroviral polymerase SH3-like" evidence="2">
    <location>
        <begin position="25"/>
        <end position="65"/>
    </location>
</feature>
<accession>A0A2U1PKW9</accession>
<proteinExistence type="predicted"/>
<evidence type="ECO:0000313" key="3">
    <source>
        <dbReference type="EMBL" id="PWA86398.1"/>
    </source>
</evidence>
<dbReference type="EMBL" id="PKPP01001025">
    <property type="protein sequence ID" value="PWA86398.1"/>
    <property type="molecule type" value="Genomic_DNA"/>
</dbReference>
<evidence type="ECO:0000259" key="2">
    <source>
        <dbReference type="Pfam" id="PF25597"/>
    </source>
</evidence>
<reference evidence="3 4" key="1">
    <citation type="journal article" date="2018" name="Mol. Plant">
        <title>The genome of Artemisia annua provides insight into the evolution of Asteraceae family and artemisinin biosynthesis.</title>
        <authorList>
            <person name="Shen Q."/>
            <person name="Zhang L."/>
            <person name="Liao Z."/>
            <person name="Wang S."/>
            <person name="Yan T."/>
            <person name="Shi P."/>
            <person name="Liu M."/>
            <person name="Fu X."/>
            <person name="Pan Q."/>
            <person name="Wang Y."/>
            <person name="Lv Z."/>
            <person name="Lu X."/>
            <person name="Zhang F."/>
            <person name="Jiang W."/>
            <person name="Ma Y."/>
            <person name="Chen M."/>
            <person name="Hao X."/>
            <person name="Li L."/>
            <person name="Tang Y."/>
            <person name="Lv G."/>
            <person name="Zhou Y."/>
            <person name="Sun X."/>
            <person name="Brodelius P.E."/>
            <person name="Rose J.K.C."/>
            <person name="Tang K."/>
        </authorList>
    </citation>
    <scope>NUCLEOTIDE SEQUENCE [LARGE SCALE GENOMIC DNA]</scope>
    <source>
        <strain evidence="4">cv. Huhao1</strain>
        <tissue evidence="3">Leaf</tissue>
    </source>
</reference>
<gene>
    <name evidence="3" type="ORF">CTI12_AA141140</name>
</gene>
<dbReference type="InterPro" id="IPR057670">
    <property type="entry name" value="SH3_retrovirus"/>
</dbReference>
<evidence type="ECO:0000313" key="4">
    <source>
        <dbReference type="Proteomes" id="UP000245207"/>
    </source>
</evidence>
<dbReference type="AlphaFoldDB" id="A0A2U1PKW9"/>
<feature type="region of interest" description="Disordered" evidence="1">
    <location>
        <begin position="86"/>
        <end position="110"/>
    </location>
</feature>
<dbReference type="Proteomes" id="UP000245207">
    <property type="component" value="Unassembled WGS sequence"/>
</dbReference>
<dbReference type="Pfam" id="PF25597">
    <property type="entry name" value="SH3_retrovirus"/>
    <property type="match status" value="1"/>
</dbReference>
<sequence>MEGFVGQRDEDGTQVNNDKDLWTLRKCLFLGYADGVKGYRLWDPTAHKVVVIRDVVFMEDKSEEIEERDSTTRETTSIQIEKQFHSSDSFEVVPQYEEGEPSTLQEALNN</sequence>
<evidence type="ECO:0000256" key="1">
    <source>
        <dbReference type="SAM" id="MobiDB-lite"/>
    </source>
</evidence>
<name>A0A2U1PKW9_ARTAN</name>
<dbReference type="OrthoDB" id="6776856at2759"/>